<dbReference type="InterPro" id="IPR036879">
    <property type="entry name" value="TF_MADSbox_sf"/>
</dbReference>
<dbReference type="GO" id="GO:0046983">
    <property type="term" value="F:protein dimerization activity"/>
    <property type="evidence" value="ECO:0007669"/>
    <property type="project" value="InterPro"/>
</dbReference>
<dbReference type="InParanoid" id="G7DWC0"/>
<dbReference type="OrthoDB" id="2284405at2759"/>
<dbReference type="GO" id="GO:0005634">
    <property type="term" value="C:nucleus"/>
    <property type="evidence" value="ECO:0007669"/>
    <property type="project" value="UniProtKB-SubCell"/>
</dbReference>
<feature type="region of interest" description="Disordered" evidence="6">
    <location>
        <begin position="262"/>
        <end position="318"/>
    </location>
</feature>
<feature type="region of interest" description="Disordered" evidence="6">
    <location>
        <begin position="489"/>
        <end position="548"/>
    </location>
</feature>
<keyword evidence="4" id="KW-0804">Transcription</keyword>
<dbReference type="InterPro" id="IPR050142">
    <property type="entry name" value="MADS-box/MEF2_TF"/>
</dbReference>
<feature type="domain" description="MADS-box" evidence="7">
    <location>
        <begin position="110"/>
        <end position="170"/>
    </location>
</feature>
<dbReference type="PROSITE" id="PS50066">
    <property type="entry name" value="MADS_BOX_2"/>
    <property type="match status" value="1"/>
</dbReference>
<protein>
    <recommendedName>
        <fullName evidence="7">MADS-box domain-containing protein</fullName>
    </recommendedName>
</protein>
<dbReference type="FunFam" id="3.40.1810.10:FF:000002">
    <property type="entry name" value="Serum response factor b"/>
    <property type="match status" value="1"/>
</dbReference>
<keyword evidence="2" id="KW-0805">Transcription regulation</keyword>
<dbReference type="SUPFAM" id="SSF55455">
    <property type="entry name" value="SRF-like"/>
    <property type="match status" value="1"/>
</dbReference>
<dbReference type="GO" id="GO:0045944">
    <property type="term" value="P:positive regulation of transcription by RNA polymerase II"/>
    <property type="evidence" value="ECO:0007669"/>
    <property type="project" value="InterPro"/>
</dbReference>
<feature type="compositionally biased region" description="Polar residues" evidence="6">
    <location>
        <begin position="206"/>
        <end position="223"/>
    </location>
</feature>
<evidence type="ECO:0000256" key="2">
    <source>
        <dbReference type="ARBA" id="ARBA00023015"/>
    </source>
</evidence>
<feature type="region of interest" description="Disordered" evidence="6">
    <location>
        <begin position="203"/>
        <end position="223"/>
    </location>
</feature>
<name>G7DWC0_MIXOS</name>
<proteinExistence type="predicted"/>
<feature type="compositionally biased region" description="Polar residues" evidence="6">
    <location>
        <begin position="528"/>
        <end position="539"/>
    </location>
</feature>
<dbReference type="RefSeq" id="XP_014568936.1">
    <property type="nucleotide sequence ID" value="XM_014713450.1"/>
</dbReference>
<keyword evidence="5" id="KW-0539">Nucleus</keyword>
<comment type="subcellular location">
    <subcellularLocation>
        <location evidence="1">Nucleus</location>
    </subcellularLocation>
</comment>
<dbReference type="AlphaFoldDB" id="G7DWC0"/>
<accession>G7DWC0</accession>
<sequence length="548" mass="58914">MPPGTGAHLQRGDRTGEQVLRLPLGQATNGHHRARSVNGHAHQYSDTSDMFANFFEPEQGIAAEGSTSAGITTRKKRKPNPKPSVRQSRRAKSATVSDDLQFGEPGEGEEEHRKIPIHYISEKTKRSITFSKRKAGIMKKAFELSTLTGTQVVLLVVSESGLVYTYTTTRFQPLVSHPVGQDIIKQCVAGETDLRSPTLAAEAPSRMQNMTSLKPIRPSTQIQGGQVALDLRNHTSHSTEAETPLEHSASTPVSLNAIMARQESGMRPPSDPSPSPRTRLSDLSADSPLAPRPRSLSTSGTFQQDLDRAKREQDAQGQNRLVRVYEQWHQYTDDYKLPHSPGHAHPASAPVQQGATGSPLLIKGGSASSARPSSSQGEPSSSVLIDPNLDSRAVAIDAGPSPSSPSRVHYVPPVPHADLMPSFFSRYGRAPRTGVLAIDSLGTSKILAETKEIIAQSGVTARSGDPAHVEIDGDQLAALYASYGDKVRSVASRAPQTPAEPARTPASDRSRRSSIESPAAWKAAFLQSRPTSADRTSALMNDPSESPD</sequence>
<feature type="region of interest" description="Disordered" evidence="6">
    <location>
        <begin position="334"/>
        <end position="385"/>
    </location>
</feature>
<feature type="compositionally biased region" description="Low complexity" evidence="6">
    <location>
        <begin position="364"/>
        <end position="382"/>
    </location>
</feature>
<evidence type="ECO:0000313" key="8">
    <source>
        <dbReference type="EMBL" id="GAA94880.1"/>
    </source>
</evidence>
<evidence type="ECO:0000256" key="1">
    <source>
        <dbReference type="ARBA" id="ARBA00004123"/>
    </source>
</evidence>
<dbReference type="SMART" id="SM00432">
    <property type="entry name" value="MADS"/>
    <property type="match status" value="1"/>
</dbReference>
<feature type="compositionally biased region" description="Basic and acidic residues" evidence="6">
    <location>
        <begin position="305"/>
        <end position="314"/>
    </location>
</feature>
<evidence type="ECO:0000256" key="4">
    <source>
        <dbReference type="ARBA" id="ARBA00023163"/>
    </source>
</evidence>
<evidence type="ECO:0000256" key="6">
    <source>
        <dbReference type="SAM" id="MobiDB-lite"/>
    </source>
</evidence>
<dbReference type="PRINTS" id="PR00404">
    <property type="entry name" value="MADSDOMAIN"/>
</dbReference>
<evidence type="ECO:0000259" key="7">
    <source>
        <dbReference type="PROSITE" id="PS50066"/>
    </source>
</evidence>
<dbReference type="PANTHER" id="PTHR48019">
    <property type="entry name" value="SERUM RESPONSE FACTOR HOMOLOG"/>
    <property type="match status" value="1"/>
</dbReference>
<dbReference type="InterPro" id="IPR033897">
    <property type="entry name" value="SRF-like_MADS-box"/>
</dbReference>
<dbReference type="STRING" id="764103.G7DWC0"/>
<dbReference type="GO" id="GO:0000981">
    <property type="term" value="F:DNA-binding transcription factor activity, RNA polymerase II-specific"/>
    <property type="evidence" value="ECO:0007669"/>
    <property type="project" value="InterPro"/>
</dbReference>
<comment type="caution">
    <text evidence="8">The sequence shown here is derived from an EMBL/GenBank/DDBJ whole genome shotgun (WGS) entry which is preliminary data.</text>
</comment>
<evidence type="ECO:0000256" key="3">
    <source>
        <dbReference type="ARBA" id="ARBA00023125"/>
    </source>
</evidence>
<feature type="region of interest" description="Disordered" evidence="6">
    <location>
        <begin position="63"/>
        <end position="115"/>
    </location>
</feature>
<dbReference type="Pfam" id="PF00319">
    <property type="entry name" value="SRF-TF"/>
    <property type="match status" value="1"/>
</dbReference>
<dbReference type="CDD" id="cd00266">
    <property type="entry name" value="MADS_SRF_like"/>
    <property type="match status" value="1"/>
</dbReference>
<dbReference type="GO" id="GO:0000987">
    <property type="term" value="F:cis-regulatory region sequence-specific DNA binding"/>
    <property type="evidence" value="ECO:0007669"/>
    <property type="project" value="InterPro"/>
</dbReference>
<gene>
    <name evidence="8" type="primary">Mo01535</name>
    <name evidence="8" type="ORF">E5Q_01535</name>
</gene>
<evidence type="ECO:0000313" key="9">
    <source>
        <dbReference type="Proteomes" id="UP000009131"/>
    </source>
</evidence>
<organism evidence="8 9">
    <name type="scientific">Mixia osmundae (strain CBS 9802 / IAM 14324 / JCM 22182 / KY 12970)</name>
    <dbReference type="NCBI Taxonomy" id="764103"/>
    <lineage>
        <taxon>Eukaryota</taxon>
        <taxon>Fungi</taxon>
        <taxon>Dikarya</taxon>
        <taxon>Basidiomycota</taxon>
        <taxon>Pucciniomycotina</taxon>
        <taxon>Mixiomycetes</taxon>
        <taxon>Mixiales</taxon>
        <taxon>Mixiaceae</taxon>
        <taxon>Mixia</taxon>
    </lineage>
</organism>
<dbReference type="EMBL" id="BABT02000048">
    <property type="protein sequence ID" value="GAA94880.1"/>
    <property type="molecule type" value="Genomic_DNA"/>
</dbReference>
<evidence type="ECO:0000256" key="5">
    <source>
        <dbReference type="ARBA" id="ARBA00023242"/>
    </source>
</evidence>
<dbReference type="InterPro" id="IPR002100">
    <property type="entry name" value="TF_MADSbox"/>
</dbReference>
<reference evidence="8 9" key="1">
    <citation type="journal article" date="2011" name="J. Gen. Appl. Microbiol.">
        <title>Draft genome sequencing of the enigmatic basidiomycete Mixia osmundae.</title>
        <authorList>
            <person name="Nishida H."/>
            <person name="Nagatsuka Y."/>
            <person name="Sugiyama J."/>
        </authorList>
    </citation>
    <scope>NUCLEOTIDE SEQUENCE [LARGE SCALE GENOMIC DNA]</scope>
    <source>
        <strain evidence="9">CBS 9802 / IAM 14324 / JCM 22182 / KY 12970</strain>
    </source>
</reference>
<keyword evidence="9" id="KW-1185">Reference proteome</keyword>
<dbReference type="HOGENOM" id="CLU_497030_0_0_1"/>
<dbReference type="Proteomes" id="UP000009131">
    <property type="component" value="Unassembled WGS sequence"/>
</dbReference>
<reference evidence="8 9" key="2">
    <citation type="journal article" date="2012" name="Open Biol.">
        <title>Characteristics of nucleosomes and linker DNA regions on the genome of the basidiomycete Mixia osmundae revealed by mono- and dinucleosome mapping.</title>
        <authorList>
            <person name="Nishida H."/>
            <person name="Kondo S."/>
            <person name="Matsumoto T."/>
            <person name="Suzuki Y."/>
            <person name="Yoshikawa H."/>
            <person name="Taylor T.D."/>
            <person name="Sugiyama J."/>
        </authorList>
    </citation>
    <scope>NUCLEOTIDE SEQUENCE [LARGE SCALE GENOMIC DNA]</scope>
    <source>
        <strain evidence="9">CBS 9802 / IAM 14324 / JCM 22182 / KY 12970</strain>
    </source>
</reference>
<dbReference type="Gene3D" id="3.40.1810.10">
    <property type="entry name" value="Transcription factor, MADS-box"/>
    <property type="match status" value="1"/>
</dbReference>
<keyword evidence="3" id="KW-0238">DNA-binding</keyword>
<feature type="compositionally biased region" description="Polar residues" evidence="6">
    <location>
        <begin position="295"/>
        <end position="304"/>
    </location>
</feature>
<dbReference type="eggNOG" id="KOG0015">
    <property type="taxonomic scope" value="Eukaryota"/>
</dbReference>